<dbReference type="Gene3D" id="3.40.50.300">
    <property type="entry name" value="P-loop containing nucleotide triphosphate hydrolases"/>
    <property type="match status" value="1"/>
</dbReference>
<keyword evidence="8" id="KW-0539">Nucleus</keyword>
<keyword evidence="7" id="KW-0819">tRNA processing</keyword>
<organism evidence="10 11">
    <name type="scientific">Phytophthora sojae (strain P6497)</name>
    <name type="common">Soybean stem and root rot agent</name>
    <name type="synonym">Phytophthora megasperma f. sp. glycines</name>
    <dbReference type="NCBI Taxonomy" id="1094619"/>
    <lineage>
        <taxon>Eukaryota</taxon>
        <taxon>Sar</taxon>
        <taxon>Stramenopiles</taxon>
        <taxon>Oomycota</taxon>
        <taxon>Peronosporomycetes</taxon>
        <taxon>Peronosporales</taxon>
        <taxon>Peronosporaceae</taxon>
        <taxon>Phytophthora</taxon>
    </lineage>
</organism>
<evidence type="ECO:0000256" key="4">
    <source>
        <dbReference type="ARBA" id="ARBA00007573"/>
    </source>
</evidence>
<dbReference type="UniPathway" id="UPA00988"/>
<dbReference type="GO" id="GO:0008023">
    <property type="term" value="C:transcription elongation factor complex"/>
    <property type="evidence" value="ECO:0007669"/>
    <property type="project" value="TreeGrafter"/>
</dbReference>
<evidence type="ECO:0000256" key="2">
    <source>
        <dbReference type="ARBA" id="ARBA00004496"/>
    </source>
</evidence>
<dbReference type="CDD" id="cd19494">
    <property type="entry name" value="Elp4"/>
    <property type="match status" value="1"/>
</dbReference>
<dbReference type="AlphaFoldDB" id="G4ZJD2"/>
<gene>
    <name evidence="10" type="ORF">PHYSODRAFT_315175</name>
</gene>
<keyword evidence="11" id="KW-1185">Reference proteome</keyword>
<evidence type="ECO:0000256" key="9">
    <source>
        <dbReference type="SAM" id="MobiDB-lite"/>
    </source>
</evidence>
<dbReference type="GO" id="GO:0002098">
    <property type="term" value="P:tRNA wobble uridine modification"/>
    <property type="evidence" value="ECO:0007669"/>
    <property type="project" value="InterPro"/>
</dbReference>
<evidence type="ECO:0000313" key="11">
    <source>
        <dbReference type="Proteomes" id="UP000002640"/>
    </source>
</evidence>
<dbReference type="GO" id="GO:0005737">
    <property type="term" value="C:cytoplasm"/>
    <property type="evidence" value="ECO:0007669"/>
    <property type="project" value="UniProtKB-SubCell"/>
</dbReference>
<comment type="subcellular location">
    <subcellularLocation>
        <location evidence="2">Cytoplasm</location>
    </subcellularLocation>
    <subcellularLocation>
        <location evidence="1">Nucleus</location>
    </subcellularLocation>
</comment>
<evidence type="ECO:0000256" key="1">
    <source>
        <dbReference type="ARBA" id="ARBA00004123"/>
    </source>
</evidence>
<dbReference type="InParanoid" id="G4ZJD2"/>
<proteinExistence type="inferred from homology"/>
<dbReference type="STRING" id="1094619.G4ZJD2"/>
<dbReference type="OMA" id="NTTMWDD"/>
<dbReference type="SMR" id="G4ZJD2"/>
<keyword evidence="6" id="KW-0963">Cytoplasm</keyword>
<evidence type="ECO:0000256" key="8">
    <source>
        <dbReference type="ARBA" id="ARBA00023242"/>
    </source>
</evidence>
<comment type="pathway">
    <text evidence="3">tRNA modification; 5-methoxycarbonylmethyl-2-thiouridine-tRNA biosynthesis.</text>
</comment>
<dbReference type="GeneID" id="20643817"/>
<evidence type="ECO:0000313" key="10">
    <source>
        <dbReference type="EMBL" id="EGZ18206.1"/>
    </source>
</evidence>
<comment type="similarity">
    <text evidence="4">Belongs to the ELP4 family.</text>
</comment>
<dbReference type="GO" id="GO:0033588">
    <property type="term" value="C:elongator holoenzyme complex"/>
    <property type="evidence" value="ECO:0007669"/>
    <property type="project" value="InterPro"/>
</dbReference>
<dbReference type="InterPro" id="IPR008728">
    <property type="entry name" value="Elongator_complex_protein_4"/>
</dbReference>
<feature type="region of interest" description="Disordered" evidence="9">
    <location>
        <begin position="345"/>
        <end position="377"/>
    </location>
</feature>
<name>G4ZJD2_PHYSP</name>
<dbReference type="KEGG" id="psoj:PHYSODRAFT_315175"/>
<accession>G4ZJD2</accession>
<dbReference type="RefSeq" id="XP_009527264.1">
    <property type="nucleotide sequence ID" value="XM_009528969.1"/>
</dbReference>
<evidence type="ECO:0000256" key="5">
    <source>
        <dbReference type="ARBA" id="ARBA00020265"/>
    </source>
</evidence>
<dbReference type="EMBL" id="JH159154">
    <property type="protein sequence ID" value="EGZ18206.1"/>
    <property type="molecule type" value="Genomic_DNA"/>
</dbReference>
<dbReference type="Pfam" id="PF05625">
    <property type="entry name" value="PAXNEB"/>
    <property type="match status" value="1"/>
</dbReference>
<evidence type="ECO:0000256" key="3">
    <source>
        <dbReference type="ARBA" id="ARBA00005043"/>
    </source>
</evidence>
<evidence type="ECO:0000256" key="6">
    <source>
        <dbReference type="ARBA" id="ARBA00022490"/>
    </source>
</evidence>
<feature type="compositionally biased region" description="Low complexity" evidence="9">
    <location>
        <begin position="352"/>
        <end position="371"/>
    </location>
</feature>
<reference evidence="10 11" key="1">
    <citation type="journal article" date="2006" name="Science">
        <title>Phytophthora genome sequences uncover evolutionary origins and mechanisms of pathogenesis.</title>
        <authorList>
            <person name="Tyler B.M."/>
            <person name="Tripathy S."/>
            <person name="Zhang X."/>
            <person name="Dehal P."/>
            <person name="Jiang R.H."/>
            <person name="Aerts A."/>
            <person name="Arredondo F.D."/>
            <person name="Baxter L."/>
            <person name="Bensasson D."/>
            <person name="Beynon J.L."/>
            <person name="Chapman J."/>
            <person name="Damasceno C.M."/>
            <person name="Dorrance A.E."/>
            <person name="Dou D."/>
            <person name="Dickerman A.W."/>
            <person name="Dubchak I.L."/>
            <person name="Garbelotto M."/>
            <person name="Gijzen M."/>
            <person name="Gordon S.G."/>
            <person name="Govers F."/>
            <person name="Grunwald N.J."/>
            <person name="Huang W."/>
            <person name="Ivors K.L."/>
            <person name="Jones R.W."/>
            <person name="Kamoun S."/>
            <person name="Krampis K."/>
            <person name="Lamour K.H."/>
            <person name="Lee M.K."/>
            <person name="McDonald W.H."/>
            <person name="Medina M."/>
            <person name="Meijer H.J."/>
            <person name="Nordberg E.K."/>
            <person name="Maclean D.J."/>
            <person name="Ospina-Giraldo M.D."/>
            <person name="Morris P.F."/>
            <person name="Phuntumart V."/>
            <person name="Putnam N.H."/>
            <person name="Rash S."/>
            <person name="Rose J.K."/>
            <person name="Sakihama Y."/>
            <person name="Salamov A.A."/>
            <person name="Savidor A."/>
            <person name="Scheuring C.F."/>
            <person name="Smith B.M."/>
            <person name="Sobral B.W."/>
            <person name="Terry A."/>
            <person name="Torto-Alalibo T.A."/>
            <person name="Win J."/>
            <person name="Xu Z."/>
            <person name="Zhang H."/>
            <person name="Grigoriev I.V."/>
            <person name="Rokhsar D.S."/>
            <person name="Boore J.L."/>
        </authorList>
    </citation>
    <scope>NUCLEOTIDE SEQUENCE [LARGE SCALE GENOMIC DNA]</scope>
    <source>
        <strain evidence="10 11">P6497</strain>
    </source>
</reference>
<dbReference type="PANTHER" id="PTHR12896">
    <property type="entry name" value="PAX6 NEIGHBOR PROTEIN PAXNEB"/>
    <property type="match status" value="1"/>
</dbReference>
<protein>
    <recommendedName>
        <fullName evidence="5">Elongator complex protein 4</fullName>
    </recommendedName>
</protein>
<evidence type="ECO:0000256" key="7">
    <source>
        <dbReference type="ARBA" id="ARBA00022694"/>
    </source>
</evidence>
<dbReference type="Proteomes" id="UP000002640">
    <property type="component" value="Unassembled WGS sequence"/>
</dbReference>
<dbReference type="InterPro" id="IPR027417">
    <property type="entry name" value="P-loop_NTPase"/>
</dbReference>
<sequence length="377" mass="40643">MASFRRKTPAASSLRSGTKPFLNGQTLVSSGLSELDAALGGGLLVNTLNVVETPAESSDGASTSLDVGAGASEALAIDLLRYFAAEGVADGKQRVAIVAPDARDFIAAQLPLELSLAQRQVKQQLADTEKETEDAPLTIAWQYGKYGQQQKQTQKQRFCHSYDLSKAMHREMLAANEPVAIDPLAWMTESVSDVYERLYLAIEELVQQQKEGGGGQVIRVGMLGLGSSLLGAPDAAHMAALFSFFRRLRALLSQSKGAVCLALLGSDALSTFPTAFVNELRHLSDMVLTLNSFAGTRDLLPEELLEFQGSLTLRKLPRVHALACHAPSNTRFGVKRERRKLKIEKFHLPPEGSRSSSNNSSSCGSNTTNSGHDPLAF</sequence>
<dbReference type="PANTHER" id="PTHR12896:SF1">
    <property type="entry name" value="ELONGATOR COMPLEX PROTEIN 4"/>
    <property type="match status" value="1"/>
</dbReference>